<evidence type="ECO:0008006" key="3">
    <source>
        <dbReference type="Google" id="ProtNLM"/>
    </source>
</evidence>
<evidence type="ECO:0000313" key="1">
    <source>
        <dbReference type="EMBL" id="KNC52978.1"/>
    </source>
</evidence>
<dbReference type="EMBL" id="GL349477">
    <property type="protein sequence ID" value="KNC52978.1"/>
    <property type="molecule type" value="Genomic_DNA"/>
</dbReference>
<dbReference type="OrthoDB" id="275011at2759"/>
<sequence>MAEFVDAVQAAGALVCEANGSIVASKGSLEDNTEVAKAVVALLNNAALLMSGTNAEDKLRKVTITFDDVAYGVTISDGQVFVVQNDL</sequence>
<organism evidence="1 2">
    <name type="scientific">Thecamonas trahens ATCC 50062</name>
    <dbReference type="NCBI Taxonomy" id="461836"/>
    <lineage>
        <taxon>Eukaryota</taxon>
        <taxon>Apusozoa</taxon>
        <taxon>Apusomonadida</taxon>
        <taxon>Apusomonadidae</taxon>
        <taxon>Thecamonas</taxon>
    </lineage>
</organism>
<dbReference type="AlphaFoldDB" id="A0A0L0DNI2"/>
<proteinExistence type="predicted"/>
<evidence type="ECO:0000313" key="2">
    <source>
        <dbReference type="Proteomes" id="UP000054408"/>
    </source>
</evidence>
<reference evidence="1 2" key="1">
    <citation type="submission" date="2010-05" db="EMBL/GenBank/DDBJ databases">
        <title>The Genome Sequence of Thecamonas trahens ATCC 50062.</title>
        <authorList>
            <consortium name="The Broad Institute Genome Sequencing Platform"/>
            <person name="Russ C."/>
            <person name="Cuomo C."/>
            <person name="Shea T."/>
            <person name="Young S.K."/>
            <person name="Zeng Q."/>
            <person name="Koehrsen M."/>
            <person name="Haas B."/>
            <person name="Borodovsky M."/>
            <person name="Guigo R."/>
            <person name="Alvarado L."/>
            <person name="Berlin A."/>
            <person name="Bochicchio J."/>
            <person name="Borenstein D."/>
            <person name="Chapman S."/>
            <person name="Chen Z."/>
            <person name="Freedman E."/>
            <person name="Gellesch M."/>
            <person name="Goldberg J."/>
            <person name="Griggs A."/>
            <person name="Gujja S."/>
            <person name="Heilman E."/>
            <person name="Heiman D."/>
            <person name="Hepburn T."/>
            <person name="Howarth C."/>
            <person name="Jen D."/>
            <person name="Larson L."/>
            <person name="Mehta T."/>
            <person name="Park D."/>
            <person name="Pearson M."/>
            <person name="Roberts A."/>
            <person name="Saif S."/>
            <person name="Shenoy N."/>
            <person name="Sisk P."/>
            <person name="Stolte C."/>
            <person name="Sykes S."/>
            <person name="Thomson T."/>
            <person name="Walk T."/>
            <person name="White J."/>
            <person name="Yandava C."/>
            <person name="Burger G."/>
            <person name="Gray M.W."/>
            <person name="Holland P.W.H."/>
            <person name="King N."/>
            <person name="Lang F.B.F."/>
            <person name="Roger A.J."/>
            <person name="Ruiz-Trillo I."/>
            <person name="Lander E."/>
            <person name="Nusbaum C."/>
        </authorList>
    </citation>
    <scope>NUCLEOTIDE SEQUENCE [LARGE SCALE GENOMIC DNA]</scope>
    <source>
        <strain evidence="1 2">ATCC 50062</strain>
    </source>
</reference>
<gene>
    <name evidence="1" type="ORF">AMSG_09153</name>
</gene>
<keyword evidence="2" id="KW-1185">Reference proteome</keyword>
<protein>
    <recommendedName>
        <fullName evidence="3">Late endosomal/lysosomal adaptor and MAPK and MTOR activator 4</fullName>
    </recommendedName>
</protein>
<dbReference type="Proteomes" id="UP000054408">
    <property type="component" value="Unassembled WGS sequence"/>
</dbReference>
<dbReference type="SUPFAM" id="SSF103196">
    <property type="entry name" value="Roadblock/LC7 domain"/>
    <property type="match status" value="1"/>
</dbReference>
<dbReference type="GeneID" id="25567671"/>
<accession>A0A0L0DNI2</accession>
<dbReference type="RefSeq" id="XP_013754868.1">
    <property type="nucleotide sequence ID" value="XM_013899414.1"/>
</dbReference>
<name>A0A0L0DNI2_THETB</name>